<gene>
    <name evidence="1" type="ORF">PF021_07950</name>
</gene>
<proteinExistence type="predicted"/>
<dbReference type="Proteomes" id="UP001210261">
    <property type="component" value="Unassembled WGS sequence"/>
</dbReference>
<evidence type="ECO:0000313" key="1">
    <source>
        <dbReference type="EMBL" id="MDA3969595.1"/>
    </source>
</evidence>
<keyword evidence="2" id="KW-1185">Reference proteome</keyword>
<organism evidence="1 2">
    <name type="scientific">Helicobacter ibis</name>
    <dbReference type="NCBI Taxonomy" id="2962633"/>
    <lineage>
        <taxon>Bacteria</taxon>
        <taxon>Pseudomonadati</taxon>
        <taxon>Campylobacterota</taxon>
        <taxon>Epsilonproteobacteria</taxon>
        <taxon>Campylobacterales</taxon>
        <taxon>Helicobacteraceae</taxon>
        <taxon>Helicobacter</taxon>
    </lineage>
</organism>
<accession>A0ABT4VHJ0</accession>
<evidence type="ECO:0000313" key="2">
    <source>
        <dbReference type="Proteomes" id="UP001210261"/>
    </source>
</evidence>
<comment type="caution">
    <text evidence="1">The sequence shown here is derived from an EMBL/GenBank/DDBJ whole genome shotgun (WGS) entry which is preliminary data.</text>
</comment>
<dbReference type="RefSeq" id="WP_271021954.1">
    <property type="nucleotide sequence ID" value="NZ_JAQHXR010000006.1"/>
</dbReference>
<protein>
    <submittedName>
        <fullName evidence="1">Uncharacterized protein</fullName>
    </submittedName>
</protein>
<sequence length="58" mass="6430">MAEMINKNIISTNESVRKDGAMIDEITKVAQDKSMVALQVCLVMSQAILNKRTKGSFK</sequence>
<dbReference type="EMBL" id="JAQHXR010000006">
    <property type="protein sequence ID" value="MDA3969595.1"/>
    <property type="molecule type" value="Genomic_DNA"/>
</dbReference>
<reference evidence="1 2" key="1">
    <citation type="submission" date="2023-01" db="EMBL/GenBank/DDBJ databases">
        <title>Description of Helicobacter ibis sp. nov. isolated from faecal droppings of black-faced ibis (Theristicus melanopis).</title>
        <authorList>
            <person name="Lopez-Cantillo M."/>
            <person name="Vidal-Veuthey B."/>
            <person name="Mella A."/>
            <person name="De La Haba R."/>
            <person name="Collado L."/>
        </authorList>
    </citation>
    <scope>NUCLEOTIDE SEQUENCE [LARGE SCALE GENOMIC DNA]</scope>
    <source>
        <strain evidence="1 2">A82</strain>
    </source>
</reference>
<name>A0ABT4VHJ0_9HELI</name>